<evidence type="ECO:0000313" key="2">
    <source>
        <dbReference type="Proteomes" id="UP001419268"/>
    </source>
</evidence>
<reference evidence="1 2" key="1">
    <citation type="submission" date="2024-01" db="EMBL/GenBank/DDBJ databases">
        <title>Genome assemblies of Stephania.</title>
        <authorList>
            <person name="Yang L."/>
        </authorList>
    </citation>
    <scope>NUCLEOTIDE SEQUENCE [LARGE SCALE GENOMIC DNA]</scope>
    <source>
        <strain evidence="1">JXDWG</strain>
        <tissue evidence="1">Leaf</tissue>
    </source>
</reference>
<evidence type="ECO:0000313" key="1">
    <source>
        <dbReference type="EMBL" id="KAK9088944.1"/>
    </source>
</evidence>
<accession>A0AAP0EHI4</accession>
<protein>
    <submittedName>
        <fullName evidence="1">Uncharacterized protein</fullName>
    </submittedName>
</protein>
<organism evidence="1 2">
    <name type="scientific">Stephania cephalantha</name>
    <dbReference type="NCBI Taxonomy" id="152367"/>
    <lineage>
        <taxon>Eukaryota</taxon>
        <taxon>Viridiplantae</taxon>
        <taxon>Streptophyta</taxon>
        <taxon>Embryophyta</taxon>
        <taxon>Tracheophyta</taxon>
        <taxon>Spermatophyta</taxon>
        <taxon>Magnoliopsida</taxon>
        <taxon>Ranunculales</taxon>
        <taxon>Menispermaceae</taxon>
        <taxon>Menispermoideae</taxon>
        <taxon>Cissampelideae</taxon>
        <taxon>Stephania</taxon>
    </lineage>
</organism>
<dbReference type="Proteomes" id="UP001419268">
    <property type="component" value="Unassembled WGS sequence"/>
</dbReference>
<keyword evidence="2" id="KW-1185">Reference proteome</keyword>
<gene>
    <name evidence="1" type="ORF">Scep_028026</name>
</gene>
<dbReference type="EMBL" id="JBBNAG010000012">
    <property type="protein sequence ID" value="KAK9088944.1"/>
    <property type="molecule type" value="Genomic_DNA"/>
</dbReference>
<comment type="caution">
    <text evidence="1">The sequence shown here is derived from an EMBL/GenBank/DDBJ whole genome shotgun (WGS) entry which is preliminary data.</text>
</comment>
<sequence length="59" mass="6939">MGILHYIGRSMTTEDDKFKVRCGTDQRPPKTTGKWFRCGRVRKNVEQRISKSTESTTYR</sequence>
<name>A0AAP0EHI4_9MAGN</name>
<dbReference type="AlphaFoldDB" id="A0AAP0EHI4"/>
<proteinExistence type="predicted"/>